<evidence type="ECO:0000313" key="4">
    <source>
        <dbReference type="Proteomes" id="UP000242287"/>
    </source>
</evidence>
<evidence type="ECO:0000256" key="1">
    <source>
        <dbReference type="SAM" id="Phobius"/>
    </source>
</evidence>
<sequence>MLTYQQSFIGGMQVALLLSSAMWGITSLQMATYYRKFQQDFQLLKILVGVIWVFDTVYIVCIACAFYEMTVLDVNSDKIPLVMSAGAGVASVVQSLVQAVYAFRLYRLLKNIYIPALCWIAASYNFAAGIAFDCITANQPKARFVQLEREFQWLLSSLYSATAAVDVVITVTLCYILLKKRSGAPRRTINILDHLILYTIQTGLITSIVAILIVVLFDTIQQPGIWISLTIVITTLYPTTLITMLNGRSVLLRNLPHQDSSGGLSTVCITTVPESHLSASVLERDTAQTKSSANLDEC</sequence>
<evidence type="ECO:0000313" key="3">
    <source>
        <dbReference type="EMBL" id="PFH49085.1"/>
    </source>
</evidence>
<feature type="transmembrane region" description="Helical" evidence="1">
    <location>
        <begin position="195"/>
        <end position="217"/>
    </location>
</feature>
<gene>
    <name evidence="3" type="ORF">AMATHDRAFT_63903</name>
</gene>
<proteinExistence type="predicted"/>
<keyword evidence="4" id="KW-1185">Reference proteome</keyword>
<feature type="transmembrane region" description="Helical" evidence="1">
    <location>
        <begin position="223"/>
        <end position="245"/>
    </location>
</feature>
<feature type="transmembrane region" description="Helical" evidence="1">
    <location>
        <begin position="152"/>
        <end position="175"/>
    </location>
</feature>
<dbReference type="Pfam" id="PF20152">
    <property type="entry name" value="DUF6534"/>
    <property type="match status" value="1"/>
</dbReference>
<reference evidence="3 4" key="1">
    <citation type="submission" date="2014-02" db="EMBL/GenBank/DDBJ databases">
        <title>Transposable element dynamics among asymbiotic and ectomycorrhizal Amanita fungi.</title>
        <authorList>
            <consortium name="DOE Joint Genome Institute"/>
            <person name="Hess J."/>
            <person name="Skrede I."/>
            <person name="Wolfe B."/>
            <person name="LaButti K."/>
            <person name="Ohm R.A."/>
            <person name="Grigoriev I.V."/>
            <person name="Pringle A."/>
        </authorList>
    </citation>
    <scope>NUCLEOTIDE SEQUENCE [LARGE SCALE GENOMIC DNA]</scope>
    <source>
        <strain evidence="3 4">SKay4041</strain>
    </source>
</reference>
<feature type="domain" description="DUF6534" evidence="2">
    <location>
        <begin position="162"/>
        <end position="249"/>
    </location>
</feature>
<dbReference type="STRING" id="703135.A0A2A9NDI2"/>
<feature type="transmembrane region" description="Helical" evidence="1">
    <location>
        <begin position="12"/>
        <end position="34"/>
    </location>
</feature>
<keyword evidence="1" id="KW-0472">Membrane</keyword>
<dbReference type="PANTHER" id="PTHR40465">
    <property type="entry name" value="CHROMOSOME 1, WHOLE GENOME SHOTGUN SEQUENCE"/>
    <property type="match status" value="1"/>
</dbReference>
<feature type="transmembrane region" description="Helical" evidence="1">
    <location>
        <begin position="46"/>
        <end position="69"/>
    </location>
</feature>
<dbReference type="Proteomes" id="UP000242287">
    <property type="component" value="Unassembled WGS sequence"/>
</dbReference>
<keyword evidence="1" id="KW-1133">Transmembrane helix</keyword>
<accession>A0A2A9NDI2</accession>
<name>A0A2A9NDI2_9AGAR</name>
<dbReference type="PANTHER" id="PTHR40465:SF1">
    <property type="entry name" value="DUF6534 DOMAIN-CONTAINING PROTEIN"/>
    <property type="match status" value="1"/>
</dbReference>
<dbReference type="AlphaFoldDB" id="A0A2A9NDI2"/>
<dbReference type="OrthoDB" id="2535105at2759"/>
<feature type="transmembrane region" description="Helical" evidence="1">
    <location>
        <begin position="112"/>
        <end position="132"/>
    </location>
</feature>
<feature type="transmembrane region" description="Helical" evidence="1">
    <location>
        <begin position="81"/>
        <end position="103"/>
    </location>
</feature>
<protein>
    <recommendedName>
        <fullName evidence="2">DUF6534 domain-containing protein</fullName>
    </recommendedName>
</protein>
<dbReference type="EMBL" id="KZ302040">
    <property type="protein sequence ID" value="PFH49085.1"/>
    <property type="molecule type" value="Genomic_DNA"/>
</dbReference>
<dbReference type="InterPro" id="IPR045339">
    <property type="entry name" value="DUF6534"/>
</dbReference>
<evidence type="ECO:0000259" key="2">
    <source>
        <dbReference type="Pfam" id="PF20152"/>
    </source>
</evidence>
<keyword evidence="1" id="KW-0812">Transmembrane</keyword>
<organism evidence="3 4">
    <name type="scientific">Amanita thiersii Skay4041</name>
    <dbReference type="NCBI Taxonomy" id="703135"/>
    <lineage>
        <taxon>Eukaryota</taxon>
        <taxon>Fungi</taxon>
        <taxon>Dikarya</taxon>
        <taxon>Basidiomycota</taxon>
        <taxon>Agaricomycotina</taxon>
        <taxon>Agaricomycetes</taxon>
        <taxon>Agaricomycetidae</taxon>
        <taxon>Agaricales</taxon>
        <taxon>Pluteineae</taxon>
        <taxon>Amanitaceae</taxon>
        <taxon>Amanita</taxon>
    </lineage>
</organism>